<comment type="caution">
    <text evidence="1">The sequence shown here is derived from an EMBL/GenBank/DDBJ whole genome shotgun (WGS) entry which is preliminary data.</text>
</comment>
<accession>A0ABS4H4S1</accession>
<sequence length="56" mass="6282">MDKLQSVLAVLGIIGAILTAVKAALKEWTEIQKLLKDLIKPNKRKKDDSPTRPNDR</sequence>
<reference evidence="1 2" key="1">
    <citation type="submission" date="2021-03" db="EMBL/GenBank/DDBJ databases">
        <title>Genomic Encyclopedia of Type Strains, Phase IV (KMG-IV): sequencing the most valuable type-strain genomes for metagenomic binning, comparative biology and taxonomic classification.</title>
        <authorList>
            <person name="Goeker M."/>
        </authorList>
    </citation>
    <scope>NUCLEOTIDE SEQUENCE [LARGE SCALE GENOMIC DNA]</scope>
    <source>
        <strain evidence="1 2">DSM 23491</strain>
    </source>
</reference>
<dbReference type="EMBL" id="JAGGKP010000005">
    <property type="protein sequence ID" value="MBP1937534.1"/>
    <property type="molecule type" value="Genomic_DNA"/>
</dbReference>
<organism evidence="1 2">
    <name type="scientific">Paenibacillus sediminis</name>
    <dbReference type="NCBI Taxonomy" id="664909"/>
    <lineage>
        <taxon>Bacteria</taxon>
        <taxon>Bacillati</taxon>
        <taxon>Bacillota</taxon>
        <taxon>Bacilli</taxon>
        <taxon>Bacillales</taxon>
        <taxon>Paenibacillaceae</taxon>
        <taxon>Paenibacillus</taxon>
    </lineage>
</organism>
<dbReference type="Proteomes" id="UP001519273">
    <property type="component" value="Unassembled WGS sequence"/>
</dbReference>
<dbReference type="RefSeq" id="WP_209850258.1">
    <property type="nucleotide sequence ID" value="NZ_CBCRVE010000005.1"/>
</dbReference>
<proteinExistence type="predicted"/>
<protein>
    <submittedName>
        <fullName evidence="1">Uncharacterized protein</fullName>
    </submittedName>
</protein>
<evidence type="ECO:0000313" key="2">
    <source>
        <dbReference type="Proteomes" id="UP001519273"/>
    </source>
</evidence>
<name>A0ABS4H4S1_9BACL</name>
<gene>
    <name evidence="1" type="ORF">J2Z20_002429</name>
</gene>
<evidence type="ECO:0000313" key="1">
    <source>
        <dbReference type="EMBL" id="MBP1937534.1"/>
    </source>
</evidence>
<keyword evidence="2" id="KW-1185">Reference proteome</keyword>